<keyword evidence="9" id="KW-1185">Reference proteome</keyword>
<reference evidence="8" key="1">
    <citation type="submission" date="2022-02" db="EMBL/GenBank/DDBJ databases">
        <authorList>
            <person name="Lee M."/>
            <person name="Kim S.-J."/>
            <person name="Jung M.-Y."/>
        </authorList>
    </citation>
    <scope>NUCLEOTIDE SEQUENCE</scope>
    <source>
        <strain evidence="8">JHP9</strain>
    </source>
</reference>
<dbReference type="Proteomes" id="UP001203761">
    <property type="component" value="Unassembled WGS sequence"/>
</dbReference>
<dbReference type="RefSeq" id="WP_249736902.1">
    <property type="nucleotide sequence ID" value="NZ_JAKNCJ010000002.1"/>
</dbReference>
<comment type="similarity">
    <text evidence="5 6">Belongs to the adenylate kinase family.</text>
</comment>
<keyword evidence="1 5" id="KW-0808">Transferase</keyword>
<comment type="domain">
    <text evidence="5">Consists of three domains, a large central CORE domain and two small peripheral domains, NMPbind and LID, which undergo movements during catalysis. The LID domain closes over the site of phosphoryl transfer upon ATP binding. Assembling and dissambling the active center during each catalytic cycle provides an effective means to prevent ATP hydrolysis.</text>
</comment>
<comment type="subunit">
    <text evidence="5 7">Monomer.</text>
</comment>
<feature type="region of interest" description="NMP" evidence="5">
    <location>
        <begin position="47"/>
        <end position="76"/>
    </location>
</feature>
<feature type="binding site" evidence="5">
    <location>
        <position position="161"/>
    </location>
    <ligand>
        <name>AMP</name>
        <dbReference type="ChEBI" id="CHEBI:456215"/>
    </ligand>
</feature>
<dbReference type="NCBIfam" id="NF011104">
    <property type="entry name" value="PRK14531.1"/>
    <property type="match status" value="1"/>
</dbReference>
<dbReference type="InterPro" id="IPR033690">
    <property type="entry name" value="Adenylat_kinase_CS"/>
</dbReference>
<feature type="binding site" evidence="5">
    <location>
        <begin position="74"/>
        <end position="76"/>
    </location>
    <ligand>
        <name>AMP</name>
        <dbReference type="ChEBI" id="CHEBI:456215"/>
    </ligand>
</feature>
<protein>
    <recommendedName>
        <fullName evidence="5 7">Adenylate kinase</fullName>
        <shortName evidence="5">AK</shortName>
        <ecNumber evidence="5 7">2.7.4.3</ecNumber>
    </recommendedName>
    <alternativeName>
        <fullName evidence="5">ATP-AMP transphosphorylase</fullName>
    </alternativeName>
    <alternativeName>
        <fullName evidence="5">ATP:AMP phosphotransferase</fullName>
    </alternativeName>
    <alternativeName>
        <fullName evidence="5">Adenylate monophosphate kinase</fullName>
    </alternativeName>
</protein>
<dbReference type="NCBIfam" id="NF011105">
    <property type="entry name" value="PRK14532.1"/>
    <property type="match status" value="1"/>
</dbReference>
<evidence type="ECO:0000256" key="4">
    <source>
        <dbReference type="ARBA" id="ARBA00022777"/>
    </source>
</evidence>
<dbReference type="NCBIfam" id="NF001381">
    <property type="entry name" value="PRK00279.1-3"/>
    <property type="match status" value="1"/>
</dbReference>
<feature type="binding site" evidence="5">
    <location>
        <position position="48"/>
    </location>
    <ligand>
        <name>AMP</name>
        <dbReference type="ChEBI" id="CHEBI:456215"/>
    </ligand>
</feature>
<feature type="binding site" evidence="5">
    <location>
        <position position="150"/>
    </location>
    <ligand>
        <name>AMP</name>
        <dbReference type="ChEBI" id="CHEBI:456215"/>
    </ligand>
</feature>
<dbReference type="GO" id="GO:0004017">
    <property type="term" value="F:AMP kinase activity"/>
    <property type="evidence" value="ECO:0007669"/>
    <property type="project" value="UniProtKB-EC"/>
</dbReference>
<keyword evidence="2 5" id="KW-0545">Nucleotide biosynthesis</keyword>
<dbReference type="EC" id="2.7.4.3" evidence="5 7"/>
<dbReference type="InterPro" id="IPR027417">
    <property type="entry name" value="P-loop_NTPase"/>
</dbReference>
<comment type="catalytic activity">
    <reaction evidence="5 7">
        <text>AMP + ATP = 2 ADP</text>
        <dbReference type="Rhea" id="RHEA:12973"/>
        <dbReference type="ChEBI" id="CHEBI:30616"/>
        <dbReference type="ChEBI" id="CHEBI:456215"/>
        <dbReference type="ChEBI" id="CHEBI:456216"/>
        <dbReference type="EC" id="2.7.4.3"/>
    </reaction>
</comment>
<dbReference type="Pfam" id="PF00406">
    <property type="entry name" value="ADK"/>
    <property type="match status" value="1"/>
</dbReference>
<dbReference type="PANTHER" id="PTHR23359">
    <property type="entry name" value="NUCLEOTIDE KINASE"/>
    <property type="match status" value="1"/>
</dbReference>
<dbReference type="PROSITE" id="PS00113">
    <property type="entry name" value="ADENYLATE_KINASE"/>
    <property type="match status" value="1"/>
</dbReference>
<sequence length="205" mass="22005">MIDTEGTAPAGDPGHVPFRLLIVGPPGAGKGTQAARLAEALRIPAISTGDIFRANVGAKTELGVLAQSYMDRGEYVPDSVTNDMVRSRLAEADAQGGFLLDGYPRTLDQVHALDDMLSATGDALDAVLMLDVDFDAVIGRLVERGRELGRSDDTEETIRRRIEVYAEQTAPLVALFEERGLLRRVDGMASIDEVTAALLAALEQR</sequence>
<keyword evidence="5 7" id="KW-0067">ATP-binding</keyword>
<accession>A0ABT0QYT7</accession>
<dbReference type="SUPFAM" id="SSF52540">
    <property type="entry name" value="P-loop containing nucleoside triphosphate hydrolases"/>
    <property type="match status" value="1"/>
</dbReference>
<dbReference type="CDD" id="cd01428">
    <property type="entry name" value="ADK"/>
    <property type="match status" value="1"/>
</dbReference>
<evidence type="ECO:0000256" key="7">
    <source>
        <dbReference type="RuleBase" id="RU003331"/>
    </source>
</evidence>
<comment type="subcellular location">
    <subcellularLocation>
        <location evidence="5 7">Cytoplasm</location>
    </subcellularLocation>
</comment>
<feature type="binding site" evidence="5">
    <location>
        <position position="109"/>
    </location>
    <ligand>
        <name>AMP</name>
        <dbReference type="ChEBI" id="CHEBI:456215"/>
    </ligand>
</feature>
<dbReference type="HAMAP" id="MF_00235">
    <property type="entry name" value="Adenylate_kinase_Adk"/>
    <property type="match status" value="1"/>
</dbReference>
<comment type="caution">
    <text evidence="8">The sequence shown here is derived from an EMBL/GenBank/DDBJ whole genome shotgun (WGS) entry which is preliminary data.</text>
</comment>
<evidence type="ECO:0000256" key="6">
    <source>
        <dbReference type="RuleBase" id="RU003330"/>
    </source>
</evidence>
<dbReference type="EMBL" id="JAKNCJ010000002">
    <property type="protein sequence ID" value="MCL6422786.1"/>
    <property type="molecule type" value="Genomic_DNA"/>
</dbReference>
<proteinExistence type="inferred from homology"/>
<evidence type="ECO:0000256" key="1">
    <source>
        <dbReference type="ARBA" id="ARBA00022679"/>
    </source>
</evidence>
<keyword evidence="5" id="KW-0963">Cytoplasm</keyword>
<evidence type="ECO:0000313" key="8">
    <source>
        <dbReference type="EMBL" id="MCL6422786.1"/>
    </source>
</evidence>
<feature type="binding site" evidence="5">
    <location>
        <begin position="27"/>
        <end position="32"/>
    </location>
    <ligand>
        <name>ATP</name>
        <dbReference type="ChEBI" id="CHEBI:30616"/>
    </ligand>
</feature>
<evidence type="ECO:0000313" key="9">
    <source>
        <dbReference type="Proteomes" id="UP001203761"/>
    </source>
</evidence>
<evidence type="ECO:0000256" key="2">
    <source>
        <dbReference type="ARBA" id="ARBA00022727"/>
    </source>
</evidence>
<comment type="function">
    <text evidence="5">Catalyzes the reversible transfer of the terminal phosphate group between ATP and AMP. Plays an important role in cellular energy homeostasis and in adenine nucleotide metabolism.</text>
</comment>
<evidence type="ECO:0000256" key="5">
    <source>
        <dbReference type="HAMAP-Rule" id="MF_00235"/>
    </source>
</evidence>
<dbReference type="InterPro" id="IPR000850">
    <property type="entry name" value="Adenylat/UMP-CMP_kin"/>
</dbReference>
<feature type="binding site" evidence="5">
    <location>
        <position position="53"/>
    </location>
    <ligand>
        <name>AMP</name>
        <dbReference type="ChEBI" id="CHEBI:456215"/>
    </ligand>
</feature>
<comment type="pathway">
    <text evidence="5">Purine metabolism; AMP biosynthesis via salvage pathway; AMP from ADP: step 1/1.</text>
</comment>
<keyword evidence="4 5" id="KW-0418">Kinase</keyword>
<comment type="caution">
    <text evidence="5">Lacks conserved residue(s) required for the propagation of feature annotation.</text>
</comment>
<gene>
    <name evidence="5" type="primary">adk</name>
    <name evidence="8" type="ORF">Bequi_05190</name>
</gene>
<name>A0ABT0QYT7_9MICO</name>
<feature type="binding site" evidence="5">
    <location>
        <begin position="102"/>
        <end position="105"/>
    </location>
    <ligand>
        <name>AMP</name>
        <dbReference type="ChEBI" id="CHEBI:456215"/>
    </ligand>
</feature>
<evidence type="ECO:0000256" key="3">
    <source>
        <dbReference type="ARBA" id="ARBA00022741"/>
    </source>
</evidence>
<keyword evidence="3 5" id="KW-0547">Nucleotide-binding</keyword>
<feature type="binding site" evidence="5">
    <location>
        <position position="189"/>
    </location>
    <ligand>
        <name>ATP</name>
        <dbReference type="ChEBI" id="CHEBI:30616"/>
    </ligand>
</feature>
<dbReference type="PRINTS" id="PR00094">
    <property type="entry name" value="ADENYLTKNASE"/>
</dbReference>
<feature type="binding site" evidence="5">
    <location>
        <position position="144"/>
    </location>
    <ligand>
        <name>ATP</name>
        <dbReference type="ChEBI" id="CHEBI:30616"/>
    </ligand>
</feature>
<dbReference type="NCBIfam" id="NF011100">
    <property type="entry name" value="PRK14527.1"/>
    <property type="match status" value="1"/>
</dbReference>
<dbReference type="Gene3D" id="3.40.50.300">
    <property type="entry name" value="P-loop containing nucleotide triphosphate hydrolases"/>
    <property type="match status" value="1"/>
</dbReference>
<organism evidence="8 9">
    <name type="scientific">Brachybacterium equifaecis</name>
    <dbReference type="NCBI Taxonomy" id="2910770"/>
    <lineage>
        <taxon>Bacteria</taxon>
        <taxon>Bacillati</taxon>
        <taxon>Actinomycetota</taxon>
        <taxon>Actinomycetes</taxon>
        <taxon>Micrococcales</taxon>
        <taxon>Dermabacteraceae</taxon>
        <taxon>Brachybacterium</taxon>
    </lineage>
</organism>